<proteinExistence type="predicted"/>
<evidence type="ECO:0000259" key="1">
    <source>
        <dbReference type="Pfam" id="PF03078"/>
    </source>
</evidence>
<evidence type="ECO:0000313" key="2">
    <source>
        <dbReference type="EMBL" id="KAF2542649.1"/>
    </source>
</evidence>
<feature type="domain" description="Arabidopsis retrotransposon Orf1 C-terminal" evidence="1">
    <location>
        <begin position="193"/>
        <end position="347"/>
    </location>
</feature>
<reference evidence="2" key="1">
    <citation type="submission" date="2019-12" db="EMBL/GenBank/DDBJ databases">
        <title>Genome sequencing and annotation of Brassica cretica.</title>
        <authorList>
            <person name="Studholme D.J."/>
            <person name="Sarris P.F."/>
        </authorList>
    </citation>
    <scope>NUCLEOTIDE SEQUENCE</scope>
    <source>
        <strain evidence="2">PFS-001/15</strain>
        <tissue evidence="2">Leaf</tissue>
    </source>
</reference>
<dbReference type="AlphaFoldDB" id="A0A8S9GB74"/>
<organism evidence="2 3">
    <name type="scientific">Brassica cretica</name>
    <name type="common">Mustard</name>
    <dbReference type="NCBI Taxonomy" id="69181"/>
    <lineage>
        <taxon>Eukaryota</taxon>
        <taxon>Viridiplantae</taxon>
        <taxon>Streptophyta</taxon>
        <taxon>Embryophyta</taxon>
        <taxon>Tracheophyta</taxon>
        <taxon>Spermatophyta</taxon>
        <taxon>Magnoliopsida</taxon>
        <taxon>eudicotyledons</taxon>
        <taxon>Gunneridae</taxon>
        <taxon>Pentapetalae</taxon>
        <taxon>rosids</taxon>
        <taxon>malvids</taxon>
        <taxon>Brassicales</taxon>
        <taxon>Brassicaceae</taxon>
        <taxon>Brassiceae</taxon>
        <taxon>Brassica</taxon>
    </lineage>
</organism>
<dbReference type="InterPro" id="IPR004312">
    <property type="entry name" value="ATHILA_Orf1_C"/>
</dbReference>
<evidence type="ECO:0000313" key="3">
    <source>
        <dbReference type="Proteomes" id="UP000712281"/>
    </source>
</evidence>
<accession>A0A8S9GB74</accession>
<name>A0A8S9GB74_BRACR</name>
<protein>
    <recommendedName>
        <fullName evidence="1">Arabidopsis retrotransposon Orf1 C-terminal domain-containing protein</fullName>
    </recommendedName>
</protein>
<comment type="caution">
    <text evidence="2">The sequence shown here is derived from an EMBL/GenBank/DDBJ whole genome shotgun (WGS) entry which is preliminary data.</text>
</comment>
<sequence>MGSCLSPVLAFVSSNFHRKLERLGRLSLILWSSDFELSLSRRSMTRCLRWGLTQESSTLFALDSSMIERRSSLESCTWSIVCDFRLSLFLKSFDFSGPPFSLGRLLECSCELRTLLSSSSSEEELGRARMTWTRRRLRAGDLRSLALLAKSSLESSRSFDLRVNEPIPFAVIMCLDNYLVGLWGGSGPYPTATAELTFKKPDFPIFEEAYFTFFASGVKHSINLEKLTEIYEISEEYTKTSFPRKFPPVQAFWKFASGDFKSRSASQSRIRNPILWIAAKVLRNLLFSKDQTSKVQRGELQMLFPGVENEIRSTNIGIPTAQMTTSPGCVLVQMFVDKKKHETTDKSSKRVATQRPNACSARSLRSDRARAKLGRYVATELEPKLGRYIATERSFRSVAT</sequence>
<gene>
    <name evidence="2" type="ORF">F2Q68_00031695</name>
</gene>
<dbReference type="Pfam" id="PF03078">
    <property type="entry name" value="ATHILA"/>
    <property type="match status" value="1"/>
</dbReference>
<dbReference type="EMBL" id="QGKW02002005">
    <property type="protein sequence ID" value="KAF2542649.1"/>
    <property type="molecule type" value="Genomic_DNA"/>
</dbReference>
<dbReference type="Proteomes" id="UP000712281">
    <property type="component" value="Unassembled WGS sequence"/>
</dbReference>